<reference evidence="2 3" key="1">
    <citation type="submission" date="2024-03" db="EMBL/GenBank/DDBJ databases">
        <title>Complete genome sequence of the green alga Chloropicon roscoffensis RCC1871.</title>
        <authorList>
            <person name="Lemieux C."/>
            <person name="Pombert J.-F."/>
            <person name="Otis C."/>
            <person name="Turmel M."/>
        </authorList>
    </citation>
    <scope>NUCLEOTIDE SEQUENCE [LARGE SCALE GENOMIC DNA]</scope>
    <source>
        <strain evidence="2 3">RCC1871</strain>
    </source>
</reference>
<keyword evidence="1" id="KW-1133">Transmembrane helix</keyword>
<evidence type="ECO:0000313" key="3">
    <source>
        <dbReference type="Proteomes" id="UP001472866"/>
    </source>
</evidence>
<keyword evidence="1" id="KW-0472">Membrane</keyword>
<evidence type="ECO:0000313" key="2">
    <source>
        <dbReference type="EMBL" id="WZN59657.1"/>
    </source>
</evidence>
<evidence type="ECO:0000256" key="1">
    <source>
        <dbReference type="SAM" id="Phobius"/>
    </source>
</evidence>
<gene>
    <name evidence="2" type="ORF">HKI87_02g11830</name>
</gene>
<protein>
    <recommendedName>
        <fullName evidence="4">DUF4126 domain-containing protein</fullName>
    </recommendedName>
</protein>
<dbReference type="EMBL" id="CP151502">
    <property type="protein sequence ID" value="WZN59657.1"/>
    <property type="molecule type" value="Genomic_DNA"/>
</dbReference>
<feature type="transmembrane region" description="Helical" evidence="1">
    <location>
        <begin position="16"/>
        <end position="35"/>
    </location>
</feature>
<dbReference type="Proteomes" id="UP001472866">
    <property type="component" value="Chromosome 02"/>
</dbReference>
<keyword evidence="1" id="KW-0812">Transmembrane</keyword>
<accession>A0AAX4P1C9</accession>
<proteinExistence type="predicted"/>
<dbReference type="AlphaFoldDB" id="A0AAX4P1C9"/>
<organism evidence="2 3">
    <name type="scientific">Chloropicon roscoffensis</name>
    <dbReference type="NCBI Taxonomy" id="1461544"/>
    <lineage>
        <taxon>Eukaryota</taxon>
        <taxon>Viridiplantae</taxon>
        <taxon>Chlorophyta</taxon>
        <taxon>Chloropicophyceae</taxon>
        <taxon>Chloropicales</taxon>
        <taxon>Chloropicaceae</taxon>
        <taxon>Chloropicon</taxon>
    </lineage>
</organism>
<evidence type="ECO:0008006" key="4">
    <source>
        <dbReference type="Google" id="ProtNLM"/>
    </source>
</evidence>
<sequence length="138" mass="14832">MPINPVAVLKVSTGMTSGYALAMFFAPGLAYKLFFKGGLAMPGKTEGLPDEAEKVHKTMLRWFGFALGFTQIQKAKLTNGCTENTKGALETDALSWMIAGLLHADALSKKTQPKDLCLMQMATMPVIGLACFLASRKA</sequence>
<keyword evidence="3" id="KW-1185">Reference proteome</keyword>
<name>A0AAX4P1C9_9CHLO</name>